<comment type="domain">
    <text evidence="5">Has a modular structure: an endo-beta-1,4-glucanase catalytic module at the N-terminus, a linker rich in serines and threonines, and a C-terminal carbohydrate-binding module (CBM).</text>
</comment>
<evidence type="ECO:0000256" key="5">
    <source>
        <dbReference type="RuleBase" id="RU368122"/>
    </source>
</evidence>
<keyword evidence="10" id="KW-1185">Reference proteome</keyword>
<dbReference type="CDD" id="cd21175">
    <property type="entry name" value="LPMO_AA9"/>
    <property type="match status" value="1"/>
</dbReference>
<dbReference type="PANTHER" id="PTHR33353">
    <property type="entry name" value="PUTATIVE (AFU_ORTHOLOGUE AFUA_1G12560)-RELATED"/>
    <property type="match status" value="1"/>
</dbReference>
<name>A0AA39QZX1_9LECA</name>
<protein>
    <recommendedName>
        <fullName evidence="5">AA9 family lytic polysaccharide monooxygenase</fullName>
        <ecNumber evidence="5">1.14.99.56</ecNumber>
    </recommendedName>
    <alternativeName>
        <fullName evidence="5">Endo-beta-1,4-glucanase</fullName>
    </alternativeName>
    <alternativeName>
        <fullName evidence="5">Glycosyl hydrolase 61 family protein</fullName>
    </alternativeName>
</protein>
<evidence type="ECO:0000313" key="9">
    <source>
        <dbReference type="EMBL" id="KAK0512260.1"/>
    </source>
</evidence>
<evidence type="ECO:0000256" key="1">
    <source>
        <dbReference type="ARBA" id="ARBA00001973"/>
    </source>
</evidence>
<comment type="catalytic activity">
    <reaction evidence="5">
        <text>[(1-&gt;4)-beta-D-glucosyl]n+m + reduced acceptor + O2 = 4-dehydro-beta-D-glucosyl-[(1-&gt;4)-beta-D-glucosyl]n-1 + [(1-&gt;4)-beta-D-glucosyl]m + acceptor + H2O.</text>
        <dbReference type="EC" id="1.14.99.56"/>
    </reaction>
</comment>
<evidence type="ECO:0000256" key="4">
    <source>
        <dbReference type="ARBA" id="ARBA00023157"/>
    </source>
</evidence>
<feature type="region of interest" description="Disordered" evidence="6">
    <location>
        <begin position="369"/>
        <end position="392"/>
    </location>
</feature>
<dbReference type="Gene3D" id="2.70.50.70">
    <property type="match status" value="1"/>
</dbReference>
<dbReference type="GO" id="GO:0005576">
    <property type="term" value="C:extracellular region"/>
    <property type="evidence" value="ECO:0007669"/>
    <property type="project" value="UniProtKB-SubCell"/>
</dbReference>
<dbReference type="GO" id="GO:0008810">
    <property type="term" value="F:cellulase activity"/>
    <property type="evidence" value="ECO:0007669"/>
    <property type="project" value="UniProtKB-UniRule"/>
</dbReference>
<organism evidence="9 10">
    <name type="scientific">Cladonia borealis</name>
    <dbReference type="NCBI Taxonomy" id="184061"/>
    <lineage>
        <taxon>Eukaryota</taxon>
        <taxon>Fungi</taxon>
        <taxon>Dikarya</taxon>
        <taxon>Ascomycota</taxon>
        <taxon>Pezizomycotina</taxon>
        <taxon>Lecanoromycetes</taxon>
        <taxon>OSLEUM clade</taxon>
        <taxon>Lecanoromycetidae</taxon>
        <taxon>Lecanorales</taxon>
        <taxon>Lecanorineae</taxon>
        <taxon>Cladoniaceae</taxon>
        <taxon>Cladonia</taxon>
    </lineage>
</organism>
<feature type="domain" description="Auxiliary Activity family 9 catalytic" evidence="8">
    <location>
        <begin position="22"/>
        <end position="230"/>
    </location>
</feature>
<reference evidence="9" key="1">
    <citation type="submission" date="2023-03" db="EMBL/GenBank/DDBJ databases">
        <title>Complete genome of Cladonia borealis.</title>
        <authorList>
            <person name="Park H."/>
        </authorList>
    </citation>
    <scope>NUCLEOTIDE SEQUENCE</scope>
    <source>
        <strain evidence="9">ANT050790</strain>
    </source>
</reference>
<keyword evidence="7" id="KW-0732">Signal</keyword>
<comment type="cofactor">
    <cofactor evidence="1">
        <name>Cu(2+)</name>
        <dbReference type="ChEBI" id="CHEBI:29036"/>
    </cofactor>
</comment>
<dbReference type="Pfam" id="PF03443">
    <property type="entry name" value="AA9"/>
    <property type="match status" value="1"/>
</dbReference>
<evidence type="ECO:0000256" key="7">
    <source>
        <dbReference type="SAM" id="SignalP"/>
    </source>
</evidence>
<evidence type="ECO:0000256" key="2">
    <source>
        <dbReference type="ARBA" id="ARBA00004613"/>
    </source>
</evidence>
<comment type="subcellular location">
    <subcellularLocation>
        <location evidence="2 5">Secreted</location>
    </subcellularLocation>
</comment>
<proteinExistence type="predicted"/>
<keyword evidence="4 5" id="KW-1015">Disulfide bond</keyword>
<evidence type="ECO:0000313" key="10">
    <source>
        <dbReference type="Proteomes" id="UP001166286"/>
    </source>
</evidence>
<dbReference type="AlphaFoldDB" id="A0AA39QZX1"/>
<accession>A0AA39QZX1</accession>
<keyword evidence="5" id="KW-0136">Cellulose degradation</keyword>
<dbReference type="EMBL" id="JAFEKC020000011">
    <property type="protein sequence ID" value="KAK0512260.1"/>
    <property type="molecule type" value="Genomic_DNA"/>
</dbReference>
<sequence>MRFCHIDIIILAAGTASFASAHTTFTNFFVDGVDQGDATAVRMSNNIPEATYPLPNITTSDMACGVNGETGVSRIAGVNAGSNLTFEWRSWPDASHPGSIDISHKGPCAVYMKKVIDSSASNNAAGDGWFKVMEDGYDSVAGEWCTEKLIANDRHLSATVPQDLSAGYYLVRPELLALHQADKTPPNPQFYVGCAQIFLNSNGSASPPNTVAIPGYVNMSTPAMTYDIWTVPLKLPFPDFGPPLYTSNNAKRSLKARTMSQTIGLKPGGCVMENANWCGFLPPSYTDANSCYTSSQNCSAQETDCYSSAGPTGSKNCFNWDNFCTALRNDCGSGNPHGPPSIASYLPGPLETLNPSAVVAATGAMSSSAPASMTSNAAPPTSVGPTSNASIISMPNSTGSIDTCGSNGGQTCATGMCCSAAGYCGRSMRELMFGVGDIMAT</sequence>
<feature type="signal peptide" evidence="7">
    <location>
        <begin position="1"/>
        <end position="21"/>
    </location>
</feature>
<keyword evidence="5" id="KW-0119">Carbohydrate metabolism</keyword>
<evidence type="ECO:0000256" key="6">
    <source>
        <dbReference type="SAM" id="MobiDB-lite"/>
    </source>
</evidence>
<dbReference type="PANTHER" id="PTHR33353:SF32">
    <property type="entry name" value="ENDO-BETA-1,4-GLUCANASE D"/>
    <property type="match status" value="1"/>
</dbReference>
<feature type="chain" id="PRO_5041464338" description="AA9 family lytic polysaccharide monooxygenase" evidence="7">
    <location>
        <begin position="22"/>
        <end position="441"/>
    </location>
</feature>
<dbReference type="InterPro" id="IPR049892">
    <property type="entry name" value="AA9"/>
</dbReference>
<keyword evidence="5" id="KW-0624">Polysaccharide degradation</keyword>
<feature type="compositionally biased region" description="Low complexity" evidence="6">
    <location>
        <begin position="369"/>
        <end position="381"/>
    </location>
</feature>
<evidence type="ECO:0000256" key="3">
    <source>
        <dbReference type="ARBA" id="ARBA00022525"/>
    </source>
</evidence>
<comment type="caution">
    <text evidence="9">The sequence shown here is derived from an EMBL/GenBank/DDBJ whole genome shotgun (WGS) entry which is preliminary data.</text>
</comment>
<evidence type="ECO:0000259" key="8">
    <source>
        <dbReference type="Pfam" id="PF03443"/>
    </source>
</evidence>
<dbReference type="InterPro" id="IPR005103">
    <property type="entry name" value="AA9_LPMO"/>
</dbReference>
<dbReference type="GO" id="GO:0030245">
    <property type="term" value="P:cellulose catabolic process"/>
    <property type="evidence" value="ECO:0007669"/>
    <property type="project" value="UniProtKB-UniRule"/>
</dbReference>
<gene>
    <name evidence="9" type="ORF">JMJ35_005388</name>
</gene>
<dbReference type="Proteomes" id="UP001166286">
    <property type="component" value="Unassembled WGS sequence"/>
</dbReference>
<dbReference type="EC" id="1.14.99.56" evidence="5"/>
<feature type="compositionally biased region" description="Polar residues" evidence="6">
    <location>
        <begin position="383"/>
        <end position="392"/>
    </location>
</feature>
<keyword evidence="3 5" id="KW-0964">Secreted</keyword>
<dbReference type="GO" id="GO:0030248">
    <property type="term" value="F:cellulose binding"/>
    <property type="evidence" value="ECO:0007669"/>
    <property type="project" value="UniProtKB-UniRule"/>
</dbReference>
<comment type="function">
    <text evidence="5">Lytic polysaccharide monooxygenase (LMPO) that depolymerizes crystalline and amorphous polysaccharides via the oxidation of scissile alpha- or beta-(1-4)-glycosidic bonds, yielding C1 and/or C4 oxidation products. Catalysis by LPMOs requires the reduction of the active-site copper from Cu(II) to Cu(I) by a reducing agent and H(2)O(2) or O(2) as a cosubstrate.</text>
</comment>